<dbReference type="RefSeq" id="WP_202218031.1">
    <property type="nucleotide sequence ID" value="NZ_JAWFHB010000001.1"/>
</dbReference>
<organism evidence="2 3">
    <name type="scientific">Kluyvera ascorbata</name>
    <dbReference type="NCBI Taxonomy" id="51288"/>
    <lineage>
        <taxon>Bacteria</taxon>
        <taxon>Pseudomonadati</taxon>
        <taxon>Pseudomonadota</taxon>
        <taxon>Gammaproteobacteria</taxon>
        <taxon>Enterobacterales</taxon>
        <taxon>Enterobacteriaceae</taxon>
        <taxon>Kluyvera</taxon>
    </lineage>
</organism>
<gene>
    <name evidence="2" type="ORF">V4836_05930</name>
</gene>
<evidence type="ECO:0000313" key="2">
    <source>
        <dbReference type="EMBL" id="MEE9653699.1"/>
    </source>
</evidence>
<proteinExistence type="predicted"/>
<feature type="region of interest" description="Disordered" evidence="1">
    <location>
        <begin position="52"/>
        <end position="75"/>
    </location>
</feature>
<dbReference type="Proteomes" id="UP001331691">
    <property type="component" value="Unassembled WGS sequence"/>
</dbReference>
<dbReference type="AlphaFoldDB" id="A0AB35X718"/>
<evidence type="ECO:0000256" key="1">
    <source>
        <dbReference type="SAM" id="MobiDB-lite"/>
    </source>
</evidence>
<protein>
    <submittedName>
        <fullName evidence="2">Uncharacterized protein</fullName>
    </submittedName>
</protein>
<keyword evidence="3" id="KW-1185">Reference proteome</keyword>
<name>A0AB35X718_9ENTR</name>
<evidence type="ECO:0000313" key="3">
    <source>
        <dbReference type="Proteomes" id="UP001331691"/>
    </source>
</evidence>
<feature type="compositionally biased region" description="Polar residues" evidence="1">
    <location>
        <begin position="59"/>
        <end position="75"/>
    </location>
</feature>
<dbReference type="EMBL" id="JAZKKV010000001">
    <property type="protein sequence ID" value="MEE9653699.1"/>
    <property type="molecule type" value="Genomic_DNA"/>
</dbReference>
<reference evidence="2 3" key="1">
    <citation type="submission" date="2023-10" db="EMBL/GenBank/DDBJ databases">
        <title>Wastewater isolates of ESBL- and carbapenemase-producing Gram-negative bacteria from New Zealand.</title>
        <authorList>
            <person name="Straub C."/>
            <person name="Weaver L."/>
            <person name="Cornelius A."/>
            <person name="Mcgill E."/>
            <person name="Dyet K."/>
            <person name="White L."/>
            <person name="Pattis I."/>
        </authorList>
    </citation>
    <scope>NUCLEOTIDE SEQUENCE [LARGE SCALE GENOMIC DNA]</scope>
    <source>
        <strain evidence="2 3">ESBL09</strain>
    </source>
</reference>
<sequence length="106" mass="11895">MPILVRNATEEYFLEGGAQRLNQANCVLARTADNRPILYKEVIMKSNNTVKEMPKKTIPNGSVSNTSPGDIGQLNNANEDREFINRMNAFTQMTGLLSDDPFYEVL</sequence>
<comment type="caution">
    <text evidence="2">The sequence shown here is derived from an EMBL/GenBank/DDBJ whole genome shotgun (WGS) entry which is preliminary data.</text>
</comment>
<accession>A0AB35X718</accession>